<feature type="transmembrane region" description="Helical" evidence="1">
    <location>
        <begin position="140"/>
        <end position="162"/>
    </location>
</feature>
<keyword evidence="1" id="KW-1133">Transmembrane helix</keyword>
<proteinExistence type="predicted"/>
<name>A0A7L8XF36_9NEOP</name>
<dbReference type="EMBL" id="MT677867">
    <property type="protein sequence ID" value="QOH91262.1"/>
    <property type="molecule type" value="Genomic_DNA"/>
</dbReference>
<feature type="transmembrane region" description="Helical" evidence="1">
    <location>
        <begin position="82"/>
        <end position="104"/>
    </location>
</feature>
<dbReference type="AlphaFoldDB" id="A0A7L8XF36"/>
<keyword evidence="1" id="KW-0472">Membrane</keyword>
<evidence type="ECO:0000256" key="1">
    <source>
        <dbReference type="SAM" id="Phobius"/>
    </source>
</evidence>
<gene>
    <name evidence="2" type="primary">nad6</name>
</gene>
<reference evidence="2" key="2">
    <citation type="journal article" date="2021" name="Mitochondrial DNA Part B Resour">
        <title>Mitochondrial genome of Macrostemum floridum (Trichoptera).</title>
        <authorList>
            <person name="Qin H.L."/>
            <person name="Zhong X.F."/>
            <person name="Li Y.M."/>
            <person name="Huang J.C."/>
            <person name="Wang H."/>
            <person name="Wang Y.J."/>
        </authorList>
    </citation>
    <scope>NUCLEOTIDE SEQUENCE</scope>
</reference>
<sequence length="174" mass="20370">MFLLIMILLIISFNLMFMMAKTPLVNGILLLIQTISISLLMNLTTNIYWISYIFYLMMVGGLLILFMYMCSISSNELILNNSMFIMISMIMIFFIIFLFNQFYFFSFKTWYFNFHWTPNSLLNFLSDPIIISNKLFNSNFHLLTIMLMSYLLIILTVISKLISSINGPLRATSS</sequence>
<reference evidence="2" key="1">
    <citation type="submission" date="2020-06" db="EMBL/GenBank/DDBJ databases">
        <authorList>
            <person name="Wang Y."/>
            <person name="Zhong X."/>
        </authorList>
    </citation>
    <scope>NUCLEOTIDE SEQUENCE</scope>
</reference>
<accession>A0A7L8XF36</accession>
<feature type="transmembrane region" description="Helical" evidence="1">
    <location>
        <begin position="47"/>
        <end position="70"/>
    </location>
</feature>
<keyword evidence="1" id="KW-0812">Transmembrane</keyword>
<geneLocation type="mitochondrion" evidence="2"/>
<evidence type="ECO:0000313" key="2">
    <source>
        <dbReference type="EMBL" id="QOH91262.1"/>
    </source>
</evidence>
<organism evidence="2">
    <name type="scientific">Macrostemum floridum</name>
    <dbReference type="NCBI Taxonomy" id="486976"/>
    <lineage>
        <taxon>Eukaryota</taxon>
        <taxon>Metazoa</taxon>
        <taxon>Ecdysozoa</taxon>
        <taxon>Arthropoda</taxon>
        <taxon>Hexapoda</taxon>
        <taxon>Insecta</taxon>
        <taxon>Pterygota</taxon>
        <taxon>Neoptera</taxon>
        <taxon>Endopterygota</taxon>
        <taxon>Trichoptera</taxon>
        <taxon>Annulipalpia</taxon>
        <taxon>Hydropsychoidea</taxon>
        <taxon>Hydropsychidae</taxon>
        <taxon>Macronematinae</taxon>
        <taxon>Macronematini</taxon>
        <taxon>Macrostemum</taxon>
    </lineage>
</organism>
<keyword evidence="2" id="KW-0496">Mitochondrion</keyword>
<protein>
    <submittedName>
        <fullName evidence="2">NADH dehydrogenase subunit 6</fullName>
    </submittedName>
</protein>